<comment type="caution">
    <text evidence="2">The sequence shown here is derived from an EMBL/GenBank/DDBJ whole genome shotgun (WGS) entry which is preliminary data.</text>
</comment>
<dbReference type="RefSeq" id="WP_009049500.1">
    <property type="nucleotide sequence ID" value="NZ_CM001490.1"/>
</dbReference>
<keyword evidence="1" id="KW-0812">Transmembrane</keyword>
<dbReference type="Proteomes" id="UP000003790">
    <property type="component" value="Chromosome"/>
</dbReference>
<accession>A0AB33WUN9</accession>
<protein>
    <submittedName>
        <fullName evidence="2">Uncharacterized protein</fullName>
    </submittedName>
</protein>
<name>A0AB33WUN9_9PSED</name>
<evidence type="ECO:0000256" key="1">
    <source>
        <dbReference type="SAM" id="Phobius"/>
    </source>
</evidence>
<evidence type="ECO:0000313" key="3">
    <source>
        <dbReference type="Proteomes" id="UP000003790"/>
    </source>
</evidence>
<keyword evidence="1" id="KW-0472">Membrane</keyword>
<feature type="transmembrane region" description="Helical" evidence="1">
    <location>
        <begin position="16"/>
        <end position="36"/>
    </location>
</feature>
<sequence length="295" mass="32677">MDAEKIINLPRHHKKTFVALLVSIYTISLLVAHYQLGQPFSDVLLDQVKSIASALITALFGLLIIIPFIPSKEKGEIIEIPAQEITAEFEKLLDSATRWRYQGNFGRYLRGKVLPTLAPKTNVQVLVCLIDPANQDLCARHAEYRGNINAIDKGKKYDSAAVSLEVMVTIVIAAWYARNKGMDISIFLSGKFDPIRIDGSDEAMILTVEDRRSPALMITQKHFTANHFNLQMQTARDQARKINLGGMRHGIQLAEIDSNDVASVLATAGLGDICKQITAQAITIACKTSKNPYEN</sequence>
<feature type="transmembrane region" description="Helical" evidence="1">
    <location>
        <begin position="160"/>
        <end position="177"/>
    </location>
</feature>
<evidence type="ECO:0000313" key="2">
    <source>
        <dbReference type="EMBL" id="EIM16874.1"/>
    </source>
</evidence>
<proteinExistence type="predicted"/>
<gene>
    <name evidence="2" type="ORF">PchlO6_3681</name>
</gene>
<dbReference type="AlphaFoldDB" id="A0AB33WUN9"/>
<keyword evidence="1" id="KW-1133">Transmembrane helix</keyword>
<organism evidence="2 3">
    <name type="scientific">Pseudomonas chlororaphis O6</name>
    <dbReference type="NCBI Taxonomy" id="1037915"/>
    <lineage>
        <taxon>Bacteria</taxon>
        <taxon>Pseudomonadati</taxon>
        <taxon>Pseudomonadota</taxon>
        <taxon>Gammaproteobacteria</taxon>
        <taxon>Pseudomonadales</taxon>
        <taxon>Pseudomonadaceae</taxon>
        <taxon>Pseudomonas</taxon>
    </lineage>
</organism>
<feature type="transmembrane region" description="Helical" evidence="1">
    <location>
        <begin position="48"/>
        <end position="69"/>
    </location>
</feature>
<reference evidence="2 3" key="1">
    <citation type="journal article" date="2012" name="PLoS Genet.">
        <title>Comparative Genomics of Plant-Associated Pseudomonas spp.: Insights into Diversity and Inheritance of Traits Involved in Multitrophic Interactions.</title>
        <authorList>
            <person name="Loper J.E."/>
            <person name="Hassan K.A."/>
            <person name="Mavrodi D.V."/>
            <person name="Davis E.W.II."/>
            <person name="Lim C.K."/>
            <person name="Shaffer B.T."/>
            <person name="Elbourne L.D."/>
            <person name="Stockwell V.O."/>
            <person name="Hartney S.L."/>
            <person name="Breakwell K."/>
            <person name="Henkels M.D."/>
            <person name="Tetu S.G."/>
            <person name="Rangel L.I."/>
            <person name="Kidarsa T.A."/>
            <person name="Wilson N.L."/>
            <person name="van de Mortel J.E."/>
            <person name="Song C."/>
            <person name="Blumhagen R."/>
            <person name="Radune D."/>
            <person name="Hostetler J.B."/>
            <person name="Brinkac L.M."/>
            <person name="Durkin A.S."/>
            <person name="Kluepfel D.A."/>
            <person name="Wechter W.P."/>
            <person name="Anderson A.J."/>
            <person name="Kim Y.C."/>
            <person name="Pierson L.S.III."/>
            <person name="Pierson E.A."/>
            <person name="Lindow S.E."/>
            <person name="Kobayashi D.Y."/>
            <person name="Raaijmakers J.M."/>
            <person name="Weller D.M."/>
            <person name="Thomashow L.S."/>
            <person name="Allen A.E."/>
            <person name="Paulsen I.T."/>
        </authorList>
    </citation>
    <scope>NUCLEOTIDE SEQUENCE [LARGE SCALE GENOMIC DNA]</scope>
    <source>
        <strain evidence="2 3">O6</strain>
    </source>
</reference>
<dbReference type="EMBL" id="AHOT01000011">
    <property type="protein sequence ID" value="EIM16874.1"/>
    <property type="molecule type" value="Genomic_DNA"/>
</dbReference>